<reference evidence="3" key="1">
    <citation type="submission" date="2019-06" db="EMBL/GenBank/DDBJ databases">
        <title>Complete genome sequence of Methylogaea oryzae strain JCM16910.</title>
        <authorList>
            <person name="Asakawa S."/>
        </authorList>
    </citation>
    <scope>NUCLEOTIDE SEQUENCE</scope>
    <source>
        <strain evidence="3">E10</strain>
    </source>
</reference>
<protein>
    <recommendedName>
        <fullName evidence="5">CHAP domain-containing protein</fullName>
    </recommendedName>
</protein>
<proteinExistence type="predicted"/>
<dbReference type="KEGG" id="moz:MoryE10_02410"/>
<feature type="chain" id="PRO_5034927765" description="CHAP domain-containing protein" evidence="2">
    <location>
        <begin position="29"/>
        <end position="285"/>
    </location>
</feature>
<sequence>MNRRIVFTLLSGVFYCSLVLGLAGCAPAKSTWQRAVEVAAKLAGKAPPPVEVKVESGSEQQCQAVDPVEPGTCYTPKYAGGALCQPQCIPYARCRTGSTSCQLGNTSPVQWFLCEQERGYTSAIPRPGSLLAIGIHQGHRITTGHTLFVEEVCPNPDGTYKLRVSHTNYDRRCHLEEDALVQYDPETMTADFLTGNWAPWGDDLPVQGFILQEPAPAHERRPVKAASRSPAEESHRAADKHRLPESRRAAGKAKVSESRHAPQAKSKAHAEKAAPAKAAKGQKKR</sequence>
<dbReference type="PROSITE" id="PS51257">
    <property type="entry name" value="PROKAR_LIPOPROTEIN"/>
    <property type="match status" value="1"/>
</dbReference>
<dbReference type="EMBL" id="AP019782">
    <property type="protein sequence ID" value="BBL69635.1"/>
    <property type="molecule type" value="Genomic_DNA"/>
</dbReference>
<keyword evidence="2" id="KW-0732">Signal</keyword>
<evidence type="ECO:0008006" key="5">
    <source>
        <dbReference type="Google" id="ProtNLM"/>
    </source>
</evidence>
<accession>A0A8D4VKW3</accession>
<keyword evidence="4" id="KW-1185">Reference proteome</keyword>
<feature type="signal peptide" evidence="2">
    <location>
        <begin position="1"/>
        <end position="28"/>
    </location>
</feature>
<gene>
    <name evidence="3" type="ORF">MoryE10_02410</name>
</gene>
<evidence type="ECO:0000313" key="4">
    <source>
        <dbReference type="Proteomes" id="UP000824988"/>
    </source>
</evidence>
<feature type="compositionally biased region" description="Basic and acidic residues" evidence="1">
    <location>
        <begin position="230"/>
        <end position="260"/>
    </location>
</feature>
<organism evidence="3 4">
    <name type="scientific">Methylogaea oryzae</name>
    <dbReference type="NCBI Taxonomy" id="1295382"/>
    <lineage>
        <taxon>Bacteria</taxon>
        <taxon>Pseudomonadati</taxon>
        <taxon>Pseudomonadota</taxon>
        <taxon>Gammaproteobacteria</taxon>
        <taxon>Methylococcales</taxon>
        <taxon>Methylococcaceae</taxon>
        <taxon>Methylogaea</taxon>
    </lineage>
</organism>
<evidence type="ECO:0000313" key="3">
    <source>
        <dbReference type="EMBL" id="BBL69635.1"/>
    </source>
</evidence>
<feature type="region of interest" description="Disordered" evidence="1">
    <location>
        <begin position="214"/>
        <end position="285"/>
    </location>
</feature>
<name>A0A8D4VKW3_9GAMM</name>
<evidence type="ECO:0000256" key="1">
    <source>
        <dbReference type="SAM" id="MobiDB-lite"/>
    </source>
</evidence>
<dbReference type="RefSeq" id="WP_221047980.1">
    <property type="nucleotide sequence ID" value="NZ_AP019782.1"/>
</dbReference>
<dbReference type="Proteomes" id="UP000824988">
    <property type="component" value="Chromosome"/>
</dbReference>
<evidence type="ECO:0000256" key="2">
    <source>
        <dbReference type="SAM" id="SignalP"/>
    </source>
</evidence>
<dbReference type="AlphaFoldDB" id="A0A8D4VKW3"/>